<organism evidence="2 3">
    <name type="scientific">Bisgaardia hudsonensis</name>
    <dbReference type="NCBI Taxonomy" id="109472"/>
    <lineage>
        <taxon>Bacteria</taxon>
        <taxon>Pseudomonadati</taxon>
        <taxon>Pseudomonadota</taxon>
        <taxon>Gammaproteobacteria</taxon>
        <taxon>Pasteurellales</taxon>
        <taxon>Pasteurellaceae</taxon>
        <taxon>Bisgaardia</taxon>
    </lineage>
</organism>
<accession>A0A4R2N2I8</accession>
<keyword evidence="3" id="KW-1185">Reference proteome</keyword>
<gene>
    <name evidence="2" type="ORF">EV697_101211</name>
</gene>
<evidence type="ECO:0000256" key="1">
    <source>
        <dbReference type="SAM" id="Phobius"/>
    </source>
</evidence>
<protein>
    <submittedName>
        <fullName evidence="2">Uncharacterized protein</fullName>
    </submittedName>
</protein>
<comment type="caution">
    <text evidence="2">The sequence shown here is derived from an EMBL/GenBank/DDBJ whole genome shotgun (WGS) entry which is preliminary data.</text>
</comment>
<keyword evidence="1" id="KW-0812">Transmembrane</keyword>
<dbReference type="Proteomes" id="UP000294841">
    <property type="component" value="Unassembled WGS sequence"/>
</dbReference>
<sequence length="110" mass="13234">MITTFFNFSKDFFQRNFLYNLFWEVDPVLLEYLPLVMMGMLVYFSIYSYTMIDVIAKEPLKYQVKKTVKIGFISIICLSMTIYQYELYLLFLAFQNVFLDIFSNLYKGIL</sequence>
<keyword evidence="1" id="KW-0472">Membrane</keyword>
<dbReference type="AlphaFoldDB" id="A0A4R2N2I8"/>
<feature type="transmembrane region" description="Helical" evidence="1">
    <location>
        <begin position="67"/>
        <end position="83"/>
    </location>
</feature>
<evidence type="ECO:0000313" key="2">
    <source>
        <dbReference type="EMBL" id="TCP14083.1"/>
    </source>
</evidence>
<evidence type="ECO:0000313" key="3">
    <source>
        <dbReference type="Proteomes" id="UP000294841"/>
    </source>
</evidence>
<name>A0A4R2N2I8_9PAST</name>
<feature type="transmembrane region" description="Helical" evidence="1">
    <location>
        <begin position="32"/>
        <end position="55"/>
    </location>
</feature>
<dbReference type="EMBL" id="SLXI01000001">
    <property type="protein sequence ID" value="TCP14083.1"/>
    <property type="molecule type" value="Genomic_DNA"/>
</dbReference>
<proteinExistence type="predicted"/>
<reference evidence="2 3" key="1">
    <citation type="submission" date="2019-03" db="EMBL/GenBank/DDBJ databases">
        <title>Genomic Encyclopedia of Type Strains, Phase IV (KMG-IV): sequencing the most valuable type-strain genomes for metagenomic binning, comparative biology and taxonomic classification.</title>
        <authorList>
            <person name="Goeker M."/>
        </authorList>
    </citation>
    <scope>NUCLEOTIDE SEQUENCE [LARGE SCALE GENOMIC DNA]</scope>
    <source>
        <strain evidence="2 3">DSM 28231</strain>
    </source>
</reference>
<keyword evidence="1" id="KW-1133">Transmembrane helix</keyword>